<reference evidence="2 3" key="1">
    <citation type="submission" date="2014-09" db="EMBL/GenBank/DDBJ databases">
        <title>Draft genome sequence of an obligately methylotrophic methanogen, Methanococcoides methylutens, isolated from marine sediment.</title>
        <authorList>
            <person name="Guan Y."/>
            <person name="Ngugi D.K."/>
            <person name="Blom J."/>
            <person name="Ali S."/>
            <person name="Ferry J.G."/>
            <person name="Stingl U."/>
        </authorList>
    </citation>
    <scope>NUCLEOTIDE SEQUENCE [LARGE SCALE GENOMIC DNA]</scope>
    <source>
        <strain evidence="2 3">DSM 2657</strain>
    </source>
</reference>
<keyword evidence="3" id="KW-1185">Reference proteome</keyword>
<sequence>MIKTTNKIILASVFGIFILLIASLLFMPFIFSGPVSPFFVVHNHDINDHTVVIDVFDSRNVSIITETYKLEPKSDISRKRPLGLRLPLSKGEFKINVTVDNETMETHHVELPHPHTMVDIRLYYEDYMGNVTPISVEVAAVV</sequence>
<gene>
    <name evidence="2" type="ORF">LI82_01325</name>
</gene>
<organism evidence="2 3">
    <name type="scientific">Methanococcoides methylutens</name>
    <dbReference type="NCBI Taxonomy" id="2226"/>
    <lineage>
        <taxon>Archaea</taxon>
        <taxon>Methanobacteriati</taxon>
        <taxon>Methanobacteriota</taxon>
        <taxon>Stenosarchaea group</taxon>
        <taxon>Methanomicrobia</taxon>
        <taxon>Methanosarcinales</taxon>
        <taxon>Methanosarcinaceae</taxon>
        <taxon>Methanococcoides</taxon>
    </lineage>
</organism>
<proteinExistence type="predicted"/>
<accession>A0A099T627</accession>
<keyword evidence="1" id="KW-1133">Transmembrane helix</keyword>
<feature type="transmembrane region" description="Helical" evidence="1">
    <location>
        <begin position="9"/>
        <end position="31"/>
    </location>
</feature>
<protein>
    <submittedName>
        <fullName evidence="2">Uncharacterized protein</fullName>
    </submittedName>
</protein>
<dbReference type="EMBL" id="JRHO01000004">
    <property type="protein sequence ID" value="KGK99641.1"/>
    <property type="molecule type" value="Genomic_DNA"/>
</dbReference>
<keyword evidence="1" id="KW-0472">Membrane</keyword>
<evidence type="ECO:0000313" key="2">
    <source>
        <dbReference type="EMBL" id="KGK99641.1"/>
    </source>
</evidence>
<dbReference type="AlphaFoldDB" id="A0A099T627"/>
<evidence type="ECO:0000313" key="3">
    <source>
        <dbReference type="Proteomes" id="UP000029859"/>
    </source>
</evidence>
<keyword evidence="1" id="KW-0812">Transmembrane</keyword>
<comment type="caution">
    <text evidence="2">The sequence shown here is derived from an EMBL/GenBank/DDBJ whole genome shotgun (WGS) entry which is preliminary data.</text>
</comment>
<name>A0A099T627_METMT</name>
<evidence type="ECO:0000256" key="1">
    <source>
        <dbReference type="SAM" id="Phobius"/>
    </source>
</evidence>
<dbReference type="Proteomes" id="UP000029859">
    <property type="component" value="Unassembled WGS sequence"/>
</dbReference>